<dbReference type="EMBL" id="ML178825">
    <property type="protein sequence ID" value="TFL01366.1"/>
    <property type="molecule type" value="Genomic_DNA"/>
</dbReference>
<dbReference type="AlphaFoldDB" id="A0A5C3QH74"/>
<protein>
    <submittedName>
        <fullName evidence="1">Uncharacterized protein</fullName>
    </submittedName>
</protein>
<organism evidence="1 2">
    <name type="scientific">Pterulicium gracile</name>
    <dbReference type="NCBI Taxonomy" id="1884261"/>
    <lineage>
        <taxon>Eukaryota</taxon>
        <taxon>Fungi</taxon>
        <taxon>Dikarya</taxon>
        <taxon>Basidiomycota</taxon>
        <taxon>Agaricomycotina</taxon>
        <taxon>Agaricomycetes</taxon>
        <taxon>Agaricomycetidae</taxon>
        <taxon>Agaricales</taxon>
        <taxon>Pleurotineae</taxon>
        <taxon>Pterulaceae</taxon>
        <taxon>Pterulicium</taxon>
    </lineage>
</organism>
<evidence type="ECO:0000313" key="2">
    <source>
        <dbReference type="Proteomes" id="UP000305067"/>
    </source>
</evidence>
<gene>
    <name evidence="1" type="ORF">BDV98DRAFT_593255</name>
</gene>
<name>A0A5C3QH74_9AGAR</name>
<accession>A0A5C3QH74</accession>
<keyword evidence="2" id="KW-1185">Reference proteome</keyword>
<dbReference type="Proteomes" id="UP000305067">
    <property type="component" value="Unassembled WGS sequence"/>
</dbReference>
<evidence type="ECO:0000313" key="1">
    <source>
        <dbReference type="EMBL" id="TFL01366.1"/>
    </source>
</evidence>
<proteinExistence type="predicted"/>
<dbReference type="OrthoDB" id="3256662at2759"/>
<sequence>MPLQEPRLPAELLDEVLSHTQHLPEDDLASEHRYRKEFWLPLSLACMHFRNQTLPVLFSSIMVEKIARNEVHLFDLDVTRPSTMAFCCAVAAGDAIACRLARYVKTFTIRTIDPATGLKSSHHTRLPPVYVKAIGHMRCLESIFIWGIAPGRLLGKGFLDVLPNLSKLSTL</sequence>
<reference evidence="1 2" key="1">
    <citation type="journal article" date="2019" name="Nat. Ecol. Evol.">
        <title>Megaphylogeny resolves global patterns of mushroom evolution.</title>
        <authorList>
            <person name="Varga T."/>
            <person name="Krizsan K."/>
            <person name="Foldi C."/>
            <person name="Dima B."/>
            <person name="Sanchez-Garcia M."/>
            <person name="Sanchez-Ramirez S."/>
            <person name="Szollosi G.J."/>
            <person name="Szarkandi J.G."/>
            <person name="Papp V."/>
            <person name="Albert L."/>
            <person name="Andreopoulos W."/>
            <person name="Angelini C."/>
            <person name="Antonin V."/>
            <person name="Barry K.W."/>
            <person name="Bougher N.L."/>
            <person name="Buchanan P."/>
            <person name="Buyck B."/>
            <person name="Bense V."/>
            <person name="Catcheside P."/>
            <person name="Chovatia M."/>
            <person name="Cooper J."/>
            <person name="Damon W."/>
            <person name="Desjardin D."/>
            <person name="Finy P."/>
            <person name="Geml J."/>
            <person name="Haridas S."/>
            <person name="Hughes K."/>
            <person name="Justo A."/>
            <person name="Karasinski D."/>
            <person name="Kautmanova I."/>
            <person name="Kiss B."/>
            <person name="Kocsube S."/>
            <person name="Kotiranta H."/>
            <person name="LaButti K.M."/>
            <person name="Lechner B.E."/>
            <person name="Liimatainen K."/>
            <person name="Lipzen A."/>
            <person name="Lukacs Z."/>
            <person name="Mihaltcheva S."/>
            <person name="Morgado L.N."/>
            <person name="Niskanen T."/>
            <person name="Noordeloos M.E."/>
            <person name="Ohm R.A."/>
            <person name="Ortiz-Santana B."/>
            <person name="Ovrebo C."/>
            <person name="Racz N."/>
            <person name="Riley R."/>
            <person name="Savchenko A."/>
            <person name="Shiryaev A."/>
            <person name="Soop K."/>
            <person name="Spirin V."/>
            <person name="Szebenyi C."/>
            <person name="Tomsovsky M."/>
            <person name="Tulloss R.E."/>
            <person name="Uehling J."/>
            <person name="Grigoriev I.V."/>
            <person name="Vagvolgyi C."/>
            <person name="Papp T."/>
            <person name="Martin F.M."/>
            <person name="Miettinen O."/>
            <person name="Hibbett D.S."/>
            <person name="Nagy L.G."/>
        </authorList>
    </citation>
    <scope>NUCLEOTIDE SEQUENCE [LARGE SCALE GENOMIC DNA]</scope>
    <source>
        <strain evidence="1 2">CBS 309.79</strain>
    </source>
</reference>